<feature type="non-terminal residue" evidence="1">
    <location>
        <position position="224"/>
    </location>
</feature>
<evidence type="ECO:0000313" key="1">
    <source>
        <dbReference type="EMBL" id="CAG8843136.1"/>
    </source>
</evidence>
<protein>
    <submittedName>
        <fullName evidence="1">18582_t:CDS:1</fullName>
    </submittedName>
</protein>
<name>A0ABN7WZ47_GIGMA</name>
<sequence>MNLARNIKSTINNRKELLDKNRNNYLILELENGESILVFAEGQEINFTVEEGKNEGGPTLHSVFYSMDNYFEKNETYEGLFDKPKAKKELWTFTKKPKTEPEKLLRFMTRTLFDFSDLFVDCIHTEDFTNAVKRGEIKILLANSYIVMRDCSSKSWEEFVEDTDNCHETKSEYIKYRIEARLFGILEKNQPIKHNNLFRALLLDPNHKTYRKGGKNVLASLKDL</sequence>
<gene>
    <name evidence="1" type="ORF">GMARGA_LOCUS36377</name>
</gene>
<accession>A0ABN7WZ47</accession>
<evidence type="ECO:0000313" key="2">
    <source>
        <dbReference type="Proteomes" id="UP000789901"/>
    </source>
</evidence>
<organism evidence="1 2">
    <name type="scientific">Gigaspora margarita</name>
    <dbReference type="NCBI Taxonomy" id="4874"/>
    <lineage>
        <taxon>Eukaryota</taxon>
        <taxon>Fungi</taxon>
        <taxon>Fungi incertae sedis</taxon>
        <taxon>Mucoromycota</taxon>
        <taxon>Glomeromycotina</taxon>
        <taxon>Glomeromycetes</taxon>
        <taxon>Diversisporales</taxon>
        <taxon>Gigasporaceae</taxon>
        <taxon>Gigaspora</taxon>
    </lineage>
</organism>
<dbReference type="Proteomes" id="UP000789901">
    <property type="component" value="Unassembled WGS sequence"/>
</dbReference>
<reference evidence="1 2" key="1">
    <citation type="submission" date="2021-06" db="EMBL/GenBank/DDBJ databases">
        <authorList>
            <person name="Kallberg Y."/>
            <person name="Tangrot J."/>
            <person name="Rosling A."/>
        </authorList>
    </citation>
    <scope>NUCLEOTIDE SEQUENCE [LARGE SCALE GENOMIC DNA]</scope>
    <source>
        <strain evidence="1 2">120-4 pot B 10/14</strain>
    </source>
</reference>
<keyword evidence="2" id="KW-1185">Reference proteome</keyword>
<dbReference type="EMBL" id="CAJVQB010071375">
    <property type="protein sequence ID" value="CAG8843136.1"/>
    <property type="molecule type" value="Genomic_DNA"/>
</dbReference>
<proteinExistence type="predicted"/>
<comment type="caution">
    <text evidence="1">The sequence shown here is derived from an EMBL/GenBank/DDBJ whole genome shotgun (WGS) entry which is preliminary data.</text>
</comment>